<dbReference type="InterPro" id="IPR010819">
    <property type="entry name" value="AGE/CE"/>
</dbReference>
<dbReference type="EC" id="5.1.3.11" evidence="4"/>
<dbReference type="HAMAP" id="MF_00929">
    <property type="entry name" value="Cellobiose_2_epim"/>
    <property type="match status" value="1"/>
</dbReference>
<dbReference type="Pfam" id="PF07221">
    <property type="entry name" value="GlcNAc_2-epim"/>
    <property type="match status" value="1"/>
</dbReference>
<evidence type="ECO:0000256" key="1">
    <source>
        <dbReference type="ARBA" id="ARBA00001470"/>
    </source>
</evidence>
<proteinExistence type="inferred from homology"/>
<gene>
    <name evidence="4" type="primary">ce_2</name>
    <name evidence="4" type="ORF">GALL_330550</name>
</gene>
<sequence>MPHLRPLVTLACLGALLAGRLMAATAAPAAPTSAELEAFADSIDAELRTDILPYWMNHFRNPSGGGFLGEIENDNTVKAGAPIGSLLTSRILWTYSAAYRRTRDPQYLAMATAAYDTLQRRFWDPVDGGFLWSLSPDGRVIDDRKEVYGQSFAIYGLAEYYLATGNKAALERAIEVYHLLEKYSHDPVHGGYLEAFTRDWKRPPGARLSDIGPEYPKSQNTNLHLMEAYTNLLRAWPDAGLRANLRALAEVMITRVLSPDGSHLILYFDADWTPRSTTTSFGHDIEFNWLLTETAGVLGDPAFAARVKPICLKIAAYTLEHGVDKDGGLMNEANPAGVITDGSKEWWQQAEALTGFINAYELSGDLKYYAAARGVWEFIQAHIIDHKDGEWFWGVERDGTVEPHRYKAGFWKCPYHDSRCCMEASKRLWTLAAESAPAKPAN</sequence>
<dbReference type="GO" id="GO:0047736">
    <property type="term" value="F:cellobiose epimerase activity"/>
    <property type="evidence" value="ECO:0007669"/>
    <property type="project" value="UniProtKB-EC"/>
</dbReference>
<dbReference type="GO" id="GO:0005975">
    <property type="term" value="P:carbohydrate metabolic process"/>
    <property type="evidence" value="ECO:0007669"/>
    <property type="project" value="InterPro"/>
</dbReference>
<evidence type="ECO:0000256" key="2">
    <source>
        <dbReference type="ARBA" id="ARBA00008558"/>
    </source>
</evidence>
<dbReference type="SUPFAM" id="SSF48208">
    <property type="entry name" value="Six-hairpin glycosidases"/>
    <property type="match status" value="1"/>
</dbReference>
<organism evidence="4">
    <name type="scientific">mine drainage metagenome</name>
    <dbReference type="NCBI Taxonomy" id="410659"/>
    <lineage>
        <taxon>unclassified sequences</taxon>
        <taxon>metagenomes</taxon>
        <taxon>ecological metagenomes</taxon>
    </lineage>
</organism>
<protein>
    <submittedName>
        <fullName evidence="4">Cellobiose 2-epimerase</fullName>
        <ecNumber evidence="4">5.1.3.11</ecNumber>
    </submittedName>
</protein>
<dbReference type="InterPro" id="IPR008928">
    <property type="entry name" value="6-hairpin_glycosidase_sf"/>
</dbReference>
<dbReference type="AlphaFoldDB" id="A0A1J5QZ45"/>
<dbReference type="Gene3D" id="1.50.10.10">
    <property type="match status" value="1"/>
</dbReference>
<accession>A0A1J5QZ45</accession>
<comment type="catalytic activity">
    <reaction evidence="1">
        <text>D-cellobiose = beta-D-glucosyl-(1-&gt;4)-D-mannopyranose</text>
        <dbReference type="Rhea" id="RHEA:23384"/>
        <dbReference type="ChEBI" id="CHEBI:17057"/>
        <dbReference type="ChEBI" id="CHEBI:47931"/>
        <dbReference type="EC" id="5.1.3.11"/>
    </reaction>
</comment>
<reference evidence="4" key="1">
    <citation type="submission" date="2016-10" db="EMBL/GenBank/DDBJ databases">
        <title>Sequence of Gallionella enrichment culture.</title>
        <authorList>
            <person name="Poehlein A."/>
            <person name="Muehling M."/>
            <person name="Daniel R."/>
        </authorList>
    </citation>
    <scope>NUCLEOTIDE SEQUENCE</scope>
</reference>
<dbReference type="InterPro" id="IPR028584">
    <property type="entry name" value="Cellobiose_2_epim"/>
</dbReference>
<comment type="caution">
    <text evidence="4">The sequence shown here is derived from an EMBL/GenBank/DDBJ whole genome shotgun (WGS) entry which is preliminary data.</text>
</comment>
<comment type="similarity">
    <text evidence="2">Belongs to the N-acylglucosamine 2-epimerase family.</text>
</comment>
<name>A0A1J5QZ45_9ZZZZ</name>
<keyword evidence="3 4" id="KW-0413">Isomerase</keyword>
<evidence type="ECO:0000256" key="3">
    <source>
        <dbReference type="ARBA" id="ARBA00023235"/>
    </source>
</evidence>
<evidence type="ECO:0000313" key="4">
    <source>
        <dbReference type="EMBL" id="OIQ85111.1"/>
    </source>
</evidence>
<dbReference type="PANTHER" id="PTHR15108">
    <property type="entry name" value="N-ACYLGLUCOSAMINE-2-EPIMERASE"/>
    <property type="match status" value="1"/>
</dbReference>
<dbReference type="EMBL" id="MLJW01000567">
    <property type="protein sequence ID" value="OIQ85111.1"/>
    <property type="molecule type" value="Genomic_DNA"/>
</dbReference>
<dbReference type="InterPro" id="IPR012341">
    <property type="entry name" value="6hp_glycosidase-like_sf"/>
</dbReference>